<name>A0A6L2L1R9_TANCI</name>
<gene>
    <name evidence="1" type="ORF">Tci_027177</name>
</gene>
<reference evidence="1" key="1">
    <citation type="journal article" date="2019" name="Sci. Rep.">
        <title>Draft genome of Tanacetum cinerariifolium, the natural source of mosquito coil.</title>
        <authorList>
            <person name="Yamashiro T."/>
            <person name="Shiraishi A."/>
            <person name="Satake H."/>
            <person name="Nakayama K."/>
        </authorList>
    </citation>
    <scope>NUCLEOTIDE SEQUENCE</scope>
</reference>
<proteinExistence type="predicted"/>
<evidence type="ECO:0000313" key="1">
    <source>
        <dbReference type="EMBL" id="GEU55199.1"/>
    </source>
</evidence>
<comment type="caution">
    <text evidence="1">The sequence shown here is derived from an EMBL/GenBank/DDBJ whole genome shotgun (WGS) entry which is preliminary data.</text>
</comment>
<dbReference type="EMBL" id="BKCJ010003457">
    <property type="protein sequence ID" value="GEU55199.1"/>
    <property type="molecule type" value="Genomic_DNA"/>
</dbReference>
<sequence>MLQIVRIDFLQKYFKDITREDQQTFRVRLLQYLDELERLFDERSIALEDNLVAKESTYDSVSSSKKLDESSSLGNDVDAEKILVETVASGIKNYDIRPTYDSDTVSEVSSEAQQANALLTKELEKYKEKEKYFAKEMTNESEYYKKIKLLNEEISNFKSQACQKEKSFHKENEKYAQTDCSDFSYVISKEDNVNMGKKGLGFKIQNNVKYPFILNKAKELTPSLYNIDEMGKDLLSDHKIIF</sequence>
<organism evidence="1">
    <name type="scientific">Tanacetum cinerariifolium</name>
    <name type="common">Dalmatian daisy</name>
    <name type="synonym">Chrysanthemum cinerariifolium</name>
    <dbReference type="NCBI Taxonomy" id="118510"/>
    <lineage>
        <taxon>Eukaryota</taxon>
        <taxon>Viridiplantae</taxon>
        <taxon>Streptophyta</taxon>
        <taxon>Embryophyta</taxon>
        <taxon>Tracheophyta</taxon>
        <taxon>Spermatophyta</taxon>
        <taxon>Magnoliopsida</taxon>
        <taxon>eudicotyledons</taxon>
        <taxon>Gunneridae</taxon>
        <taxon>Pentapetalae</taxon>
        <taxon>asterids</taxon>
        <taxon>campanulids</taxon>
        <taxon>Asterales</taxon>
        <taxon>Asteraceae</taxon>
        <taxon>Asteroideae</taxon>
        <taxon>Anthemideae</taxon>
        <taxon>Anthemidinae</taxon>
        <taxon>Tanacetum</taxon>
    </lineage>
</organism>
<dbReference type="AlphaFoldDB" id="A0A6L2L1R9"/>
<protein>
    <submittedName>
        <fullName evidence="1">Uncharacterized protein</fullName>
    </submittedName>
</protein>
<accession>A0A6L2L1R9</accession>